<gene>
    <name evidence="1" type="ORF">HX822_00610</name>
</gene>
<dbReference type="Proteomes" id="UP000531950">
    <property type="component" value="Unassembled WGS sequence"/>
</dbReference>
<protein>
    <submittedName>
        <fullName evidence="1">Ash family protein</fullName>
    </submittedName>
</protein>
<dbReference type="AlphaFoldDB" id="A0A7Y8JMB1"/>
<evidence type="ECO:0000313" key="2">
    <source>
        <dbReference type="Proteomes" id="UP000531950"/>
    </source>
</evidence>
<name>A0A7Y8JMB1_9PSED</name>
<dbReference type="EMBL" id="JACARG010000001">
    <property type="protein sequence ID" value="NWE11418.1"/>
    <property type="molecule type" value="Genomic_DNA"/>
</dbReference>
<evidence type="ECO:0000313" key="1">
    <source>
        <dbReference type="EMBL" id="NWE11418.1"/>
    </source>
</evidence>
<reference evidence="1 2" key="1">
    <citation type="submission" date="2020-04" db="EMBL/GenBank/DDBJ databases">
        <title>Molecular characterization of pseudomonads from Agaricus bisporus reveal novel blotch 2 pathogens in Western Europe.</title>
        <authorList>
            <person name="Taparia T."/>
            <person name="Krijger M."/>
            <person name="Haynes E."/>
            <person name="Elpinstone J.G."/>
            <person name="Noble R."/>
            <person name="Van Der Wolf J."/>
        </authorList>
    </citation>
    <scope>NUCLEOTIDE SEQUENCE [LARGE SCALE GENOMIC DNA]</scope>
    <source>
        <strain evidence="1 2">IPO3782</strain>
    </source>
</reference>
<sequence>MPNQFMPHRKNPQAIYVVALSKNARYSLAVAANSATGRGNPFENLAHRRPHYDCRRLFLRLRFRVMAAVCGQASAWPGSKFPGISTPCTAATQSRGKDRGSSIVKTWSATYVRPQSVQNSRCCSSSNGSRRFTRQLQPRYTPFPLQRPYVQGSRPGSRRGCPMSMLPGFSLPEDLLCVSQDAEAGIPIDAITCALDRADSVLMLLEDHLDGDKPVLSNRVLSSVIWDVRGTLGLIKTLALYGDASSVPMGQKGGAL</sequence>
<comment type="caution">
    <text evidence="1">The sequence shown here is derived from an EMBL/GenBank/DDBJ whole genome shotgun (WGS) entry which is preliminary data.</text>
</comment>
<accession>A0A7Y8JMB1</accession>
<organism evidence="1 2">
    <name type="scientific">Pseudomonas yamanorum</name>
    <dbReference type="NCBI Taxonomy" id="515393"/>
    <lineage>
        <taxon>Bacteria</taxon>
        <taxon>Pseudomonadati</taxon>
        <taxon>Pseudomonadota</taxon>
        <taxon>Gammaproteobacteria</taxon>
        <taxon>Pseudomonadales</taxon>
        <taxon>Pseudomonadaceae</taxon>
        <taxon>Pseudomonas</taxon>
    </lineage>
</organism>
<proteinExistence type="predicted"/>